<dbReference type="RefSeq" id="WP_168515918.1">
    <property type="nucleotide sequence ID" value="NZ_JAAXLS010000008.1"/>
</dbReference>
<dbReference type="Pfam" id="PF02470">
    <property type="entry name" value="MlaD"/>
    <property type="match status" value="1"/>
</dbReference>
<name>A0ABX1J750_9PSEU</name>
<evidence type="ECO:0000259" key="2">
    <source>
        <dbReference type="Pfam" id="PF02470"/>
    </source>
</evidence>
<dbReference type="PANTHER" id="PTHR33371:SF4">
    <property type="entry name" value="INTERMEMBRANE PHOSPHOLIPID TRANSPORT SYSTEM BINDING PROTEIN MLAD"/>
    <property type="match status" value="1"/>
</dbReference>
<organism evidence="3 4">
    <name type="scientific">Amycolatopsis acididurans</name>
    <dbReference type="NCBI Taxonomy" id="2724524"/>
    <lineage>
        <taxon>Bacteria</taxon>
        <taxon>Bacillati</taxon>
        <taxon>Actinomycetota</taxon>
        <taxon>Actinomycetes</taxon>
        <taxon>Pseudonocardiales</taxon>
        <taxon>Pseudonocardiaceae</taxon>
        <taxon>Amycolatopsis</taxon>
    </lineage>
</organism>
<dbReference type="InterPro" id="IPR052336">
    <property type="entry name" value="MlaD_Phospholipid_Transporter"/>
</dbReference>
<comment type="caution">
    <text evidence="3">The sequence shown here is derived from an EMBL/GenBank/DDBJ whole genome shotgun (WGS) entry which is preliminary data.</text>
</comment>
<feature type="domain" description="Mce/MlaD" evidence="2">
    <location>
        <begin position="39"/>
        <end position="118"/>
    </location>
</feature>
<evidence type="ECO:0000313" key="4">
    <source>
        <dbReference type="Proteomes" id="UP000715441"/>
    </source>
</evidence>
<gene>
    <name evidence="3" type="ORF">HFP15_15255</name>
</gene>
<evidence type="ECO:0000313" key="3">
    <source>
        <dbReference type="EMBL" id="NKQ54245.1"/>
    </source>
</evidence>
<accession>A0ABX1J750</accession>
<feature type="region of interest" description="Disordered" evidence="1">
    <location>
        <begin position="430"/>
        <end position="464"/>
    </location>
</feature>
<protein>
    <submittedName>
        <fullName evidence="3">MCE family protein</fullName>
    </submittedName>
</protein>
<feature type="compositionally biased region" description="Low complexity" evidence="1">
    <location>
        <begin position="455"/>
        <end position="464"/>
    </location>
</feature>
<dbReference type="Proteomes" id="UP000715441">
    <property type="component" value="Unassembled WGS sequence"/>
</dbReference>
<dbReference type="EMBL" id="JAAXLS010000008">
    <property type="protein sequence ID" value="NKQ54245.1"/>
    <property type="molecule type" value="Genomic_DNA"/>
</dbReference>
<dbReference type="PANTHER" id="PTHR33371">
    <property type="entry name" value="INTERMEMBRANE PHOSPHOLIPID TRANSPORT SYSTEM BINDING PROTEIN MLAD-RELATED"/>
    <property type="match status" value="1"/>
</dbReference>
<proteinExistence type="predicted"/>
<evidence type="ECO:0000256" key="1">
    <source>
        <dbReference type="SAM" id="MobiDB-lite"/>
    </source>
</evidence>
<reference evidence="3 4" key="1">
    <citation type="submission" date="2020-04" db="EMBL/GenBank/DDBJ databases">
        <title>Novel species.</title>
        <authorList>
            <person name="Teo W.F.A."/>
            <person name="Lipun K."/>
            <person name="Srisuk N."/>
            <person name="Duangmal K."/>
        </authorList>
    </citation>
    <scope>NUCLEOTIDE SEQUENCE [LARGE SCALE GENOMIC DNA]</scope>
    <source>
        <strain evidence="3 4">K13G38</strain>
    </source>
</reference>
<dbReference type="InterPro" id="IPR003399">
    <property type="entry name" value="Mce/MlaD"/>
</dbReference>
<feature type="compositionally biased region" description="Pro residues" evidence="1">
    <location>
        <begin position="433"/>
        <end position="449"/>
    </location>
</feature>
<sequence length="464" mass="47558">MSRLRRSPVLLGITVLVAVVAALVVVYQKDAIRIAFSSGQQIQAEFAKEYKLDADKSDVKIAGVIVGKVSGIEETADGHSLVSMKLDDGVVDRLGSTPSATIRATTLLGGNYYVDLAPAGDGKKFPGGAIPVERTHLPVELDQVLQAVPEPAQKGLQSMTRQLDATLAHGGTQSIQTLVAEAPGTLGPGADVLNALQGTQPGTDLSGLVTNLDGLAAVMTRRDGQLGSIVDNLATTTAALSAGSKPLARTLDGLPGTLASTRAGLQSLDGTFDRLDQTADKARPAVRELSPLLTKTDAAIRQTAPLVSELRPLLGQLRPVVQQLVPTAQNGTATLDNLGGPVMDRVSGPIMHTVLSPWHGTGDYQGNGNDHLLYQEVGYLAARAANLSQYGDKNGPLLALALGAGASSVGGTDLSVYQYLQSIGTLPEGTAPAPAPAAGPASPALPPLPLGSGGLTSLLSGSGR</sequence>
<keyword evidence="4" id="KW-1185">Reference proteome</keyword>